<evidence type="ECO:0000256" key="1">
    <source>
        <dbReference type="SAM" id="MobiDB-lite"/>
    </source>
</evidence>
<keyword evidence="3" id="KW-1185">Reference proteome</keyword>
<name>A0A8J9YYK6_BRALA</name>
<dbReference type="OrthoDB" id="10421336at2759"/>
<protein>
    <submittedName>
        <fullName evidence="2">Hypp7219 protein</fullName>
    </submittedName>
</protein>
<reference evidence="2" key="1">
    <citation type="submission" date="2022-01" db="EMBL/GenBank/DDBJ databases">
        <authorList>
            <person name="Braso-Vives M."/>
        </authorList>
    </citation>
    <scope>NUCLEOTIDE SEQUENCE</scope>
</reference>
<organism evidence="2 3">
    <name type="scientific">Branchiostoma lanceolatum</name>
    <name type="common">Common lancelet</name>
    <name type="synonym">Amphioxus lanceolatum</name>
    <dbReference type="NCBI Taxonomy" id="7740"/>
    <lineage>
        <taxon>Eukaryota</taxon>
        <taxon>Metazoa</taxon>
        <taxon>Chordata</taxon>
        <taxon>Cephalochordata</taxon>
        <taxon>Leptocardii</taxon>
        <taxon>Amphioxiformes</taxon>
        <taxon>Branchiostomatidae</taxon>
        <taxon>Branchiostoma</taxon>
    </lineage>
</organism>
<evidence type="ECO:0000313" key="3">
    <source>
        <dbReference type="Proteomes" id="UP000838412"/>
    </source>
</evidence>
<feature type="compositionally biased region" description="Basic and acidic residues" evidence="1">
    <location>
        <begin position="90"/>
        <end position="106"/>
    </location>
</feature>
<accession>A0A8J9YYK6</accession>
<dbReference type="Proteomes" id="UP000838412">
    <property type="component" value="Chromosome 13"/>
</dbReference>
<dbReference type="EMBL" id="OV696698">
    <property type="protein sequence ID" value="CAH1244179.1"/>
    <property type="molecule type" value="Genomic_DNA"/>
</dbReference>
<sequence>MQSLDSFGYLVLPPPLPPENQTGPQAGSQSESADAAGGTIGGGDTWTDEAEYNDVISPSQRPQPASGQMQHLGSFNDGYEVPSLSLGPEKGADPQAREGPQSHEYENSQVIAAAAKDAAAVPQTVVYENDDEVHVESPKEGLQSQKYVNGQMIASAAKDVPKAIVYENDEEIESAKQGPQSHI</sequence>
<feature type="compositionally biased region" description="Polar residues" evidence="1">
    <location>
        <begin position="56"/>
        <end position="73"/>
    </location>
</feature>
<evidence type="ECO:0000313" key="2">
    <source>
        <dbReference type="EMBL" id="CAH1244179.1"/>
    </source>
</evidence>
<feature type="region of interest" description="Disordered" evidence="1">
    <location>
        <begin position="1"/>
        <end position="107"/>
    </location>
</feature>
<feature type="compositionally biased region" description="Polar residues" evidence="1">
    <location>
        <begin position="19"/>
        <end position="32"/>
    </location>
</feature>
<dbReference type="AlphaFoldDB" id="A0A8J9YYK6"/>
<proteinExistence type="predicted"/>
<gene>
    <name evidence="2" type="primary">Hypp7219</name>
    <name evidence="2" type="ORF">BLAG_LOCUS6886</name>
</gene>